<dbReference type="InterPro" id="IPR018962">
    <property type="entry name" value="DUF1995"/>
</dbReference>
<dbReference type="InterPro" id="IPR053021">
    <property type="entry name" value="Chloroplast_ADK"/>
</dbReference>
<evidence type="ECO:0000313" key="3">
    <source>
        <dbReference type="EMBL" id="CAD7700526.1"/>
    </source>
</evidence>
<dbReference type="Proteomes" id="UP000708148">
    <property type="component" value="Unassembled WGS sequence"/>
</dbReference>
<accession>A0A8S1J0A3</accession>
<gene>
    <name evidence="3" type="ORF">OSTQU699_LOCUS5885</name>
</gene>
<evidence type="ECO:0000313" key="4">
    <source>
        <dbReference type="Proteomes" id="UP000708148"/>
    </source>
</evidence>
<dbReference type="OrthoDB" id="8026949at2759"/>
<name>A0A8S1J0A3_9CHLO</name>
<feature type="compositionally biased region" description="Low complexity" evidence="1">
    <location>
        <begin position="1"/>
        <end position="23"/>
    </location>
</feature>
<dbReference type="Pfam" id="PF09353">
    <property type="entry name" value="DUF1995"/>
    <property type="match status" value="1"/>
</dbReference>
<evidence type="ECO:0000256" key="1">
    <source>
        <dbReference type="SAM" id="MobiDB-lite"/>
    </source>
</evidence>
<reference evidence="3" key="1">
    <citation type="submission" date="2020-12" db="EMBL/GenBank/DDBJ databases">
        <authorList>
            <person name="Iha C."/>
        </authorList>
    </citation>
    <scope>NUCLEOTIDE SEQUENCE</scope>
</reference>
<dbReference type="PANTHER" id="PTHR35509:SF4">
    <property type="entry name" value="DUF1995 DOMAIN-CONTAINING PROTEIN"/>
    <property type="match status" value="1"/>
</dbReference>
<evidence type="ECO:0000259" key="2">
    <source>
        <dbReference type="Pfam" id="PF09353"/>
    </source>
</evidence>
<dbReference type="PANTHER" id="PTHR35509">
    <property type="entry name" value="DOMAIN PROTEIN, PUTATIVE (DUF1995)-RELATED"/>
    <property type="match status" value="1"/>
</dbReference>
<protein>
    <recommendedName>
        <fullName evidence="2">DUF1995 domain-containing protein</fullName>
    </recommendedName>
</protein>
<dbReference type="AlphaFoldDB" id="A0A8S1J0A3"/>
<comment type="caution">
    <text evidence="3">The sequence shown here is derived from an EMBL/GenBank/DDBJ whole genome shotgun (WGS) entry which is preliminary data.</text>
</comment>
<sequence>MAESAAGSRPPPRAAASPLQRPACPGGSCRGRIPGREHRWKRWAASGPATRSRLPAPAPCSAPIDGGEEAGARLESAKPLPRSPEETVQQALQASRSAFQDGVGRQLVEMPLPLIGATDLDDWPGGIRQQLQAAAPMAEGILNGLRRVGGLEGRLDAEILDDADCVAAWTGQNLAAVLFPTADILIELKRRFEGKKLVLMINPEWRGGQVISDFGLFGRKEKEDFVASFTQSYCLRQYRIQGKDVRLLRCYPGDWQVCVGSGAGSANCVAVETEQPSYKRIEEIVVKDDAGQSGSLLDKIKKEFDFNAQSLKGPEG</sequence>
<feature type="domain" description="DUF1995" evidence="2">
    <location>
        <begin position="81"/>
        <end position="283"/>
    </location>
</feature>
<organism evidence="3 4">
    <name type="scientific">Ostreobium quekettii</name>
    <dbReference type="NCBI Taxonomy" id="121088"/>
    <lineage>
        <taxon>Eukaryota</taxon>
        <taxon>Viridiplantae</taxon>
        <taxon>Chlorophyta</taxon>
        <taxon>core chlorophytes</taxon>
        <taxon>Ulvophyceae</taxon>
        <taxon>TCBD clade</taxon>
        <taxon>Bryopsidales</taxon>
        <taxon>Ostreobineae</taxon>
        <taxon>Ostreobiaceae</taxon>
        <taxon>Ostreobium</taxon>
    </lineage>
</organism>
<dbReference type="EMBL" id="CAJHUC010001286">
    <property type="protein sequence ID" value="CAD7700526.1"/>
    <property type="molecule type" value="Genomic_DNA"/>
</dbReference>
<keyword evidence="4" id="KW-1185">Reference proteome</keyword>
<feature type="region of interest" description="Disordered" evidence="1">
    <location>
        <begin position="1"/>
        <end position="86"/>
    </location>
</feature>
<proteinExistence type="predicted"/>